<dbReference type="Proteomes" id="UP001623348">
    <property type="component" value="Unassembled WGS sequence"/>
</dbReference>
<reference evidence="2 3" key="1">
    <citation type="submission" date="2024-06" db="EMBL/GenBank/DDBJ databases">
        <title>The draft genome of Grus japonensis, version 3.</title>
        <authorList>
            <person name="Nabeshima K."/>
            <person name="Suzuki S."/>
            <person name="Onuma M."/>
        </authorList>
    </citation>
    <scope>NUCLEOTIDE SEQUENCE [LARGE SCALE GENOMIC DNA]</scope>
    <source>
        <strain evidence="2 3">451A</strain>
    </source>
</reference>
<proteinExistence type="predicted"/>
<organism evidence="2 3">
    <name type="scientific">Grus japonensis</name>
    <name type="common">Japanese crane</name>
    <name type="synonym">Red-crowned crane</name>
    <dbReference type="NCBI Taxonomy" id="30415"/>
    <lineage>
        <taxon>Eukaryota</taxon>
        <taxon>Metazoa</taxon>
        <taxon>Chordata</taxon>
        <taxon>Craniata</taxon>
        <taxon>Vertebrata</taxon>
        <taxon>Euteleostomi</taxon>
        <taxon>Archelosauria</taxon>
        <taxon>Archosauria</taxon>
        <taxon>Dinosauria</taxon>
        <taxon>Saurischia</taxon>
        <taxon>Theropoda</taxon>
        <taxon>Coelurosauria</taxon>
        <taxon>Aves</taxon>
        <taxon>Neognathae</taxon>
        <taxon>Neoaves</taxon>
        <taxon>Gruiformes</taxon>
        <taxon>Gruidae</taxon>
        <taxon>Grus</taxon>
    </lineage>
</organism>
<protein>
    <submittedName>
        <fullName evidence="2">Uncharacterized protein</fullName>
    </submittedName>
</protein>
<sequence length="418" mass="46213">MEALYSALEGEIGTFVGHVQRCQQGFDLRSLYQVLLLVLPRSPSGQVESWQHLQRLAQHRPGSASPDITGYVGWLASYLQHLSMLKERFDARVVVPLCENLYVHEEPAPHPARRSPPASIPCLAAQLFARRRNWGLLLRGGTLGEQIFSPQSLHDLQGFAGVGPFVKVLRLVPDVFHQSLAAAELARRWVCLHRSRYSLSLPSSPSPPPSLPQQPPAQGRAGLAPSTVQPLPCSRAPQQLSSPLGLPDLLVPLQPSGAGSSAGVLRAQLRESQEELLALLCRGERAAALRAQVHHIARRIRALRLQQQGEGMKLTRPRQSPGTGTGGHRHQAARAEELQKSLELEEYHHSILEADWLLELELRPILIRRIDVVQQRCQDLERMLRGQALPASQHAWLRSGTATICPMAVTSPRSSQRP</sequence>
<feature type="region of interest" description="Disordered" evidence="1">
    <location>
        <begin position="309"/>
        <end position="333"/>
    </location>
</feature>
<evidence type="ECO:0000313" key="3">
    <source>
        <dbReference type="Proteomes" id="UP001623348"/>
    </source>
</evidence>
<dbReference type="EMBL" id="BAAFJT010000006">
    <property type="protein sequence ID" value="GAB0191510.1"/>
    <property type="molecule type" value="Genomic_DNA"/>
</dbReference>
<name>A0ABC9X1N5_GRUJA</name>
<dbReference type="AlphaFoldDB" id="A0ABC9X1N5"/>
<accession>A0ABC9X1N5</accession>
<gene>
    <name evidence="2" type="ORF">GRJ2_001616300</name>
</gene>
<feature type="region of interest" description="Disordered" evidence="1">
    <location>
        <begin position="201"/>
        <end position="239"/>
    </location>
</feature>
<comment type="caution">
    <text evidence="2">The sequence shown here is derived from an EMBL/GenBank/DDBJ whole genome shotgun (WGS) entry which is preliminary data.</text>
</comment>
<feature type="compositionally biased region" description="Pro residues" evidence="1">
    <location>
        <begin position="204"/>
        <end position="215"/>
    </location>
</feature>
<evidence type="ECO:0000313" key="2">
    <source>
        <dbReference type="EMBL" id="GAB0191510.1"/>
    </source>
</evidence>
<evidence type="ECO:0000256" key="1">
    <source>
        <dbReference type="SAM" id="MobiDB-lite"/>
    </source>
</evidence>
<keyword evidence="3" id="KW-1185">Reference proteome</keyword>